<accession>A0A372LEB0</accession>
<proteinExistence type="predicted"/>
<dbReference type="AlphaFoldDB" id="A0A372LEB0"/>
<evidence type="ECO:0000313" key="2">
    <source>
        <dbReference type="Proteomes" id="UP000264541"/>
    </source>
</evidence>
<comment type="caution">
    <text evidence="1">The sequence shown here is derived from an EMBL/GenBank/DDBJ whole genome shotgun (WGS) entry which is preliminary data.</text>
</comment>
<dbReference type="Proteomes" id="UP000264541">
    <property type="component" value="Unassembled WGS sequence"/>
</dbReference>
<sequence length="82" mass="9104">MSCVSPKSIGQALGLFAFRSDWLMTKAMALDRNTGLWGTWSQHSRPGLRPPHPVAMPALARPVRWGFSLLRKKLMGAEARLS</sequence>
<evidence type="ECO:0000313" key="1">
    <source>
        <dbReference type="EMBL" id="RFU64516.1"/>
    </source>
</evidence>
<gene>
    <name evidence="1" type="ORF">D0469_18320</name>
</gene>
<organism evidence="1 2">
    <name type="scientific">Peribacillus saganii</name>
    <dbReference type="NCBI Taxonomy" id="2303992"/>
    <lineage>
        <taxon>Bacteria</taxon>
        <taxon>Bacillati</taxon>
        <taxon>Bacillota</taxon>
        <taxon>Bacilli</taxon>
        <taxon>Bacillales</taxon>
        <taxon>Bacillaceae</taxon>
        <taxon>Peribacillus</taxon>
    </lineage>
</organism>
<name>A0A372LEB0_9BACI</name>
<reference evidence="1 2" key="1">
    <citation type="submission" date="2018-08" db="EMBL/GenBank/DDBJ databases">
        <title>Bacillus chawlae sp. nov., Bacillus glennii sp. nov., and Bacillus saganii sp. nov. Isolated from the Vehicle Assembly Building at Kennedy Space Center where the Viking Spacecraft were Assembled.</title>
        <authorList>
            <person name="Seuylemezian A."/>
            <person name="Vaishampayan P."/>
        </authorList>
    </citation>
    <scope>NUCLEOTIDE SEQUENCE [LARGE SCALE GENOMIC DNA]</scope>
    <source>
        <strain evidence="1 2">V47-23a</strain>
    </source>
</reference>
<protein>
    <submittedName>
        <fullName evidence="1">Uncharacterized protein</fullName>
    </submittedName>
</protein>
<keyword evidence="2" id="KW-1185">Reference proteome</keyword>
<dbReference type="EMBL" id="QVTE01000055">
    <property type="protein sequence ID" value="RFU64516.1"/>
    <property type="molecule type" value="Genomic_DNA"/>
</dbReference>